<evidence type="ECO:0000313" key="2">
    <source>
        <dbReference type="EMBL" id="TPH17699.1"/>
    </source>
</evidence>
<feature type="domain" description="Copper-binding protein MbnP-like" evidence="1">
    <location>
        <begin position="39"/>
        <end position="238"/>
    </location>
</feature>
<dbReference type="EMBL" id="SAWY01000007">
    <property type="protein sequence ID" value="TPH17699.1"/>
    <property type="molecule type" value="Genomic_DNA"/>
</dbReference>
<dbReference type="Pfam" id="PF20243">
    <property type="entry name" value="MbnP"/>
    <property type="match status" value="1"/>
</dbReference>
<comment type="caution">
    <text evidence="2">The sequence shown here is derived from an EMBL/GenBank/DDBJ whole genome shotgun (WGS) entry which is preliminary data.</text>
</comment>
<proteinExistence type="predicted"/>
<organism evidence="2 3">
    <name type="scientific">Litorilituus lipolyticus</name>
    <dbReference type="NCBI Taxonomy" id="2491017"/>
    <lineage>
        <taxon>Bacteria</taxon>
        <taxon>Pseudomonadati</taxon>
        <taxon>Pseudomonadota</taxon>
        <taxon>Gammaproteobacteria</taxon>
        <taxon>Alteromonadales</taxon>
        <taxon>Colwelliaceae</taxon>
        <taxon>Litorilituus</taxon>
    </lineage>
</organism>
<accession>A0A502L486</accession>
<sequence>MVTKLMLFSPLNRILILALIFFLAACDGALKEKAKAFNSIEFTPHFNGESLQCNRDFAMGNSQWQFNQLQFFISSIEIKVNDIWLKPTLIKSSYQTEEIALLGEYCADTNQENWQLVFNDIYEQASQIRFTLGLPFAVNHLNPLTQESPLNIPSMFWGWQKGHKFLRLEMTSANESWLFHLGSVGCKASSPLRAPKQECLYHNRYTYQLPISKTNNKISFDLSALIQGIKLSAETSCQSSPENKNCQQLIKNLLSENSLFTQPAHYKQESL</sequence>
<dbReference type="Proteomes" id="UP000315303">
    <property type="component" value="Unassembled WGS sequence"/>
</dbReference>
<dbReference type="InterPro" id="IPR046863">
    <property type="entry name" value="MbnP-like_dom"/>
</dbReference>
<gene>
    <name evidence="2" type="ORF">EPA86_03880</name>
</gene>
<protein>
    <submittedName>
        <fullName evidence="2">Metallo-mystery pair system four-Cys motif protein</fullName>
    </submittedName>
</protein>
<reference evidence="2 3" key="1">
    <citation type="submission" date="2019-01" db="EMBL/GenBank/DDBJ databases">
        <title>Litorilituus lipolytica sp. nov., isolated from intertidal sand of the Yellow Sea in China.</title>
        <authorList>
            <person name="Liu A."/>
        </authorList>
    </citation>
    <scope>NUCLEOTIDE SEQUENCE [LARGE SCALE GENOMIC DNA]</scope>
    <source>
        <strain evidence="2 3">RZ04</strain>
    </source>
</reference>
<name>A0A502L486_9GAMM</name>
<dbReference type="AlphaFoldDB" id="A0A502L486"/>
<dbReference type="OrthoDB" id="64245at2"/>
<dbReference type="NCBIfam" id="TIGR04052">
    <property type="entry name" value="MbnP_like_WxW"/>
    <property type="match status" value="1"/>
</dbReference>
<evidence type="ECO:0000313" key="3">
    <source>
        <dbReference type="Proteomes" id="UP000315303"/>
    </source>
</evidence>
<keyword evidence="3" id="KW-1185">Reference proteome</keyword>
<dbReference type="InterPro" id="IPR023977">
    <property type="entry name" value="MbnP-like"/>
</dbReference>
<evidence type="ECO:0000259" key="1">
    <source>
        <dbReference type="Pfam" id="PF20243"/>
    </source>
</evidence>
<dbReference type="PROSITE" id="PS51257">
    <property type="entry name" value="PROKAR_LIPOPROTEIN"/>
    <property type="match status" value="1"/>
</dbReference>